<gene>
    <name evidence="2" type="ORF">ABR189_05720</name>
</gene>
<reference evidence="2 3" key="1">
    <citation type="submission" date="2024-06" db="EMBL/GenBank/DDBJ databases">
        <title>Chitinophaga defluvii sp. nov., isolated from municipal sewage.</title>
        <authorList>
            <person name="Zhang L."/>
        </authorList>
    </citation>
    <scope>NUCLEOTIDE SEQUENCE [LARGE SCALE GENOMIC DNA]</scope>
    <source>
        <strain evidence="2 3">H8</strain>
    </source>
</reference>
<dbReference type="EMBL" id="JBEXAC010000001">
    <property type="protein sequence ID" value="MET6996853.1"/>
    <property type="molecule type" value="Genomic_DNA"/>
</dbReference>
<dbReference type="RefSeq" id="WP_354659494.1">
    <property type="nucleotide sequence ID" value="NZ_JBEXAC010000001.1"/>
</dbReference>
<feature type="domain" description="YopA central" evidence="1">
    <location>
        <begin position="119"/>
        <end position="251"/>
    </location>
</feature>
<dbReference type="Pfam" id="PF26308">
    <property type="entry name" value="YopA_M"/>
    <property type="match status" value="1"/>
</dbReference>
<evidence type="ECO:0000313" key="2">
    <source>
        <dbReference type="EMBL" id="MET6996853.1"/>
    </source>
</evidence>
<keyword evidence="3" id="KW-1185">Reference proteome</keyword>
<accession>A0ABV2T1G5</accession>
<dbReference type="Proteomes" id="UP001549749">
    <property type="component" value="Unassembled WGS sequence"/>
</dbReference>
<comment type="caution">
    <text evidence="2">The sequence shown here is derived from an EMBL/GenBank/DDBJ whole genome shotgun (WGS) entry which is preliminary data.</text>
</comment>
<dbReference type="InterPro" id="IPR058684">
    <property type="entry name" value="YopA_M"/>
</dbReference>
<proteinExistence type="predicted"/>
<evidence type="ECO:0000259" key="1">
    <source>
        <dbReference type="Pfam" id="PF26308"/>
    </source>
</evidence>
<name>A0ABV2T1G5_9BACT</name>
<organism evidence="2 3">
    <name type="scientific">Chitinophaga defluvii</name>
    <dbReference type="NCBI Taxonomy" id="3163343"/>
    <lineage>
        <taxon>Bacteria</taxon>
        <taxon>Pseudomonadati</taxon>
        <taxon>Bacteroidota</taxon>
        <taxon>Chitinophagia</taxon>
        <taxon>Chitinophagales</taxon>
        <taxon>Chitinophagaceae</taxon>
        <taxon>Chitinophaga</taxon>
    </lineage>
</organism>
<evidence type="ECO:0000313" key="3">
    <source>
        <dbReference type="Proteomes" id="UP001549749"/>
    </source>
</evidence>
<protein>
    <recommendedName>
        <fullName evidence="1">YopA central domain-containing protein</fullName>
    </recommendedName>
</protein>
<sequence>MSDSIPNAFADIPVRNPQYLTMREPNELVEIHTGVFHIKLSNSTYKCDGRIYYKWFPYCRIAFEGNILESANLFFLAVDANDIELHIGDICIGKGTILATRSNSSYISGTSDKITMGDSSIPVNDIYFPVINLREYHGTSIREVNQNGAYKGRLSFEDHEFIVSLDKPPSSQKITASLIANGGFIDTYMGRISKKKGAMTSDSVSTVFKCLNRLLFFLNGFRSGTPFLLGVHNEKVVWREYKSITADSYQFVPSWSNVLFLGNLSTIWSKMRELWNNADSRDVLNTSIYWYNQVNYNSAGLEGSIILAQTALELLYNWVIVEKRKMVIGSDALNLNASNKIRLLLSIMNISPELPMQFKELKKLSVIDAPEAFVFIRNALVHGNEEKRKKLLEISVNALLEASHLATWYIELSILNILGYSGKYNNRASGFLSHTQGQLVPWINDPQNLQENKLLV</sequence>